<name>A0A4Y7IY27_PAPSO</name>
<dbReference type="Gene3D" id="2.90.10.10">
    <property type="entry name" value="Bulb-type lectin domain"/>
    <property type="match status" value="4"/>
</dbReference>
<dbReference type="InterPro" id="IPR036426">
    <property type="entry name" value="Bulb-type_lectin_dom_sf"/>
</dbReference>
<reference evidence="4 5" key="1">
    <citation type="journal article" date="2018" name="Science">
        <title>The opium poppy genome and morphinan production.</title>
        <authorList>
            <person name="Guo L."/>
            <person name="Winzer T."/>
            <person name="Yang X."/>
            <person name="Li Y."/>
            <person name="Ning Z."/>
            <person name="He Z."/>
            <person name="Teodor R."/>
            <person name="Lu Y."/>
            <person name="Bowser T.A."/>
            <person name="Graham I.A."/>
            <person name="Ye K."/>
        </authorList>
    </citation>
    <scope>NUCLEOTIDE SEQUENCE [LARGE SCALE GENOMIC DNA]</scope>
    <source>
        <strain evidence="5">cv. HN1</strain>
        <tissue evidence="4">Leaves</tissue>
    </source>
</reference>
<dbReference type="GO" id="GO:0009505">
    <property type="term" value="C:plant-type cell wall"/>
    <property type="evidence" value="ECO:0007669"/>
    <property type="project" value="TreeGrafter"/>
</dbReference>
<dbReference type="OMA" id="SIMPWVW"/>
<dbReference type="Pfam" id="PF01453">
    <property type="entry name" value="B_lectin"/>
    <property type="match status" value="4"/>
</dbReference>
<dbReference type="SMART" id="SM00108">
    <property type="entry name" value="B_lectin"/>
    <property type="match status" value="4"/>
</dbReference>
<feature type="chain" id="PRO_5021192480" description="Bulb-type lectin domain-containing protein" evidence="2">
    <location>
        <begin position="24"/>
        <end position="1343"/>
    </location>
</feature>
<feature type="domain" description="Bulb-type lectin" evidence="3">
    <location>
        <begin position="1020"/>
        <end position="1145"/>
    </location>
</feature>
<keyword evidence="5" id="KW-1185">Reference proteome</keyword>
<dbReference type="PROSITE" id="PS50927">
    <property type="entry name" value="BULB_LECTIN"/>
    <property type="match status" value="4"/>
</dbReference>
<feature type="signal peptide" evidence="2">
    <location>
        <begin position="1"/>
        <end position="23"/>
    </location>
</feature>
<protein>
    <recommendedName>
        <fullName evidence="3">Bulb-type lectin domain-containing protein</fullName>
    </recommendedName>
</protein>
<proteinExistence type="predicted"/>
<keyword evidence="2" id="KW-0732">Signal</keyword>
<accession>A0A4Y7IY27</accession>
<evidence type="ECO:0000259" key="3">
    <source>
        <dbReference type="PROSITE" id="PS50927"/>
    </source>
</evidence>
<dbReference type="CDD" id="cd00028">
    <property type="entry name" value="B_lectin"/>
    <property type="match status" value="4"/>
</dbReference>
<dbReference type="PANTHER" id="PTHR32444:SF58">
    <property type="entry name" value="BULB-TYPE LECTIN DOMAIN-CONTAINING PROTEIN"/>
    <property type="match status" value="1"/>
</dbReference>
<evidence type="ECO:0000313" key="4">
    <source>
        <dbReference type="EMBL" id="RZC53076.1"/>
    </source>
</evidence>
<organism evidence="4 5">
    <name type="scientific">Papaver somniferum</name>
    <name type="common">Opium poppy</name>
    <dbReference type="NCBI Taxonomy" id="3469"/>
    <lineage>
        <taxon>Eukaryota</taxon>
        <taxon>Viridiplantae</taxon>
        <taxon>Streptophyta</taxon>
        <taxon>Embryophyta</taxon>
        <taxon>Tracheophyta</taxon>
        <taxon>Spermatophyta</taxon>
        <taxon>Magnoliopsida</taxon>
        <taxon>Ranunculales</taxon>
        <taxon>Papaveraceae</taxon>
        <taxon>Papaveroideae</taxon>
        <taxon>Papaver</taxon>
    </lineage>
</organism>
<feature type="domain" description="Bulb-type lectin" evidence="3">
    <location>
        <begin position="375"/>
        <end position="499"/>
    </location>
</feature>
<evidence type="ECO:0000313" key="5">
    <source>
        <dbReference type="Proteomes" id="UP000316621"/>
    </source>
</evidence>
<dbReference type="Proteomes" id="UP000316621">
    <property type="component" value="Chromosome 3"/>
</dbReference>
<dbReference type="Gramene" id="RZC53076">
    <property type="protein sequence ID" value="RZC53076"/>
    <property type="gene ID" value="C5167_011941"/>
</dbReference>
<feature type="region of interest" description="Disordered" evidence="1">
    <location>
        <begin position="976"/>
        <end position="998"/>
    </location>
</feature>
<dbReference type="InterPro" id="IPR001480">
    <property type="entry name" value="Bulb-type_lectin_dom"/>
</dbReference>
<gene>
    <name evidence="4" type="ORF">C5167_011941</name>
</gene>
<dbReference type="EMBL" id="CM010717">
    <property type="protein sequence ID" value="RZC53076.1"/>
    <property type="molecule type" value="Genomic_DNA"/>
</dbReference>
<feature type="domain" description="Bulb-type lectin" evidence="3">
    <location>
        <begin position="757"/>
        <end position="875"/>
    </location>
</feature>
<dbReference type="SUPFAM" id="SSF51110">
    <property type="entry name" value="alpha-D-mannose-specific plant lectins"/>
    <property type="match status" value="4"/>
</dbReference>
<evidence type="ECO:0000256" key="2">
    <source>
        <dbReference type="SAM" id="SignalP"/>
    </source>
</evidence>
<evidence type="ECO:0000256" key="1">
    <source>
        <dbReference type="SAM" id="MobiDB-lite"/>
    </source>
</evidence>
<feature type="domain" description="Bulb-type lectin" evidence="3">
    <location>
        <begin position="19"/>
        <end position="163"/>
    </location>
</feature>
<dbReference type="PANTHER" id="PTHR32444">
    <property type="entry name" value="BULB-TYPE LECTIN DOMAIN-CONTAINING PROTEIN"/>
    <property type="match status" value="1"/>
</dbReference>
<sequence length="1343" mass="149750">MAPLVPQHFLLLFIIFICSSVLSVQSTVPKNKTFRFVNQGAFGGFKVEYSANYRTVKTVYKNPFGLYFYNSTPNAYSLAIGAGPPNAKSMMRWVWDASRNDPVHEKATLTFSSNGNLVLADFDGRVVWQTNTANKGVSGISMQPNGNLVLHDKNGKFVWQSFDHPSDTLLKGQSLKLNGGKKLVSRAAIKDSRDGLYSVQMDQKGFIMYINDSDFLLLYAGWEAPGLSSVKFDSVHGNPLTTSHVLKLGFAEPSTPSRKVVVLKKINYNYAHSFLRLESDGKLRVYAYSTQLGWSRSYAFFGDAVQECTLESKCGSTAFCDPDVCASCPSMVELAPMAPQHFLLLLIVLCSSTVLVQSTVPKDKTFNFINQGKFDDGTAEDNPYANGYRYVGLSSYPFRLYFYTIGLRRANKLVLGISGGDPSGKIMAWVWMANRNDPVGENSTLTFGSNGNLALTNFDGRIVWQTNTANKGVTGISMQRNGNLVLYDRNGRFVWQSFNYPSDGILAGQSLEHSRTKKLVSRANFWESRDGEESIVIGKKGFIMYLNKSGNPLYGYAGWEADGLHSVTFDSVQQYEPAIVTYFVTLGFANVKQAANTTSTPSQPPPVVDQATRYKRRLPGPPPAPETPTPEFKVALPQLRPLQRRIILARVYFGDTIHMGVKADLKYSFLRLDPDTVEECLLPSKCCSLGLSKCSALSLSWCSNCSGCPPAMRSVILHFLLLSIILLCSCVQIQSRVPANETFQILNQPDEYVGLNVEYWAEYRNIYESRLRAQAFGLYFYNTTRNAFILAMGSAWTSDQDIMVWVWDANRNNPVGDNATLTFGENGNFVLADVDGRIAWQTNTADKGVTGISLRSNGNLVLHDKYGRFVWQSFDYPTDTLLVGNSLKLNCKTNRLVSRTSDRDARDGPYSIVINNKGFIMYHNSSGALLQYGGWEAKGALSVKFDSIQQDHPIAATYILTFGFPNQKQANINCTSVPPSPQPGTDLDQAPAPAPEEPLPPVLPLQRRVILKKVYFGDWVRTDIPYNFQHSFIRLESDGNLKLYTLYLYPGNDFYWIKEAFFGASPPHKIWIMPFVWDVNRNDPVRENSTLTFGRDGNLVLADVDGRIVWQTNTANKGVTGISMQPNGNLVLRDKYGRFVWQSFHRPSDTLLAGQSLTLKGGEKLISRTAYPDSREGQHSIVVDKKGLIMYLNNSGNVLQYAGWEAKGLSSVTFNSVHEDPLTTTYFLTLGSAKQYAPIKGILLKKVNYNYLHSYLRIEFDGNLRLHTANTEPDHMSWGVAYEYFGNKVEECALYRKCGLTGFCDRSICGSCPRKVYTFDGSACYVVKGALSAAQPPEEFKAN</sequence>
<dbReference type="FunFam" id="2.90.10.30:FF:000003">
    <property type="entry name" value="Os04g0303100 protein"/>
    <property type="match status" value="4"/>
</dbReference>